<dbReference type="PATRIC" id="fig|470.1402.peg.478"/>
<proteinExistence type="predicted"/>
<sequence>MLSHSELVQIAAKWVKSYLKFPIIETELKCIGSREIPDILAFRSNTSLIVECKTSLADFRKDFKKPERNGQLMGVGNYRIYCAPKGLIEINKVPDSWGLIEVSSNGKVTIERFRTGNIYSSNNSQDIYKQRDPFFHLSDIEKERSFLYSILLRRMSNDK</sequence>
<dbReference type="AlphaFoldDB" id="A0A0C4Y9B3"/>
<name>A0A0C4Y9B3_ACIBA</name>
<dbReference type="EMBL" id="KM922672">
    <property type="protein sequence ID" value="AJF79907.1"/>
    <property type="molecule type" value="Genomic_DNA"/>
</dbReference>
<geneLocation type="plasmid" evidence="1">
    <name>pAZJ221</name>
</geneLocation>
<accession>A0A0C4Y9B3</accession>
<keyword evidence="1" id="KW-0614">Plasmid</keyword>
<protein>
    <submittedName>
        <fullName evidence="1">Uncharacterized protein</fullName>
    </submittedName>
</protein>
<gene>
    <name evidence="1" type="ORF">NG19_0071</name>
</gene>
<organism evidence="1">
    <name type="scientific">Acinetobacter baumannii</name>
    <dbReference type="NCBI Taxonomy" id="470"/>
    <lineage>
        <taxon>Bacteria</taxon>
        <taxon>Pseudomonadati</taxon>
        <taxon>Pseudomonadota</taxon>
        <taxon>Gammaproteobacteria</taxon>
        <taxon>Moraxellales</taxon>
        <taxon>Moraxellaceae</taxon>
        <taxon>Acinetobacter</taxon>
        <taxon>Acinetobacter calcoaceticus/baumannii complex</taxon>
    </lineage>
</organism>
<evidence type="ECO:0000313" key="1">
    <source>
        <dbReference type="EMBL" id="AJF79907.1"/>
    </source>
</evidence>
<dbReference type="RefSeq" id="WP_014702631.1">
    <property type="nucleotide sequence ID" value="NZ_CP018144.1"/>
</dbReference>
<reference evidence="1" key="2">
    <citation type="journal article" date="2015" name="Antimicrob. Agents Chemother.">
        <title>Dissemination of blaOXA-23 in Acinetobacter spp. in China: Main Roles of Conjugative Plasmid pAZJ221 and Transposon Tn2009.</title>
        <authorList>
            <person name="Liu L.L."/>
            <person name="Ji S.J."/>
            <person name="Ruan Z."/>
            <person name="Fu Y."/>
            <person name="Fu Y.Q."/>
            <person name="Wang Y.F."/>
            <person name="Yu Y.S."/>
        </authorList>
    </citation>
    <scope>NUCLEOTIDE SEQUENCE</scope>
    <source>
        <strain evidence="1">A221</strain>
        <plasmid evidence="1">pAZJ221</plasmid>
    </source>
</reference>
<reference evidence="1" key="1">
    <citation type="submission" date="2014-10" db="EMBL/GenBank/DDBJ databases">
        <authorList>
            <person name="Liu L."/>
            <person name="Ji S."/>
            <person name="Ruan Z."/>
            <person name="Fu Y."/>
            <person name="Fu Y."/>
            <person name="Wang Y."/>
            <person name="Yu Y."/>
        </authorList>
    </citation>
    <scope>NUCLEOTIDE SEQUENCE</scope>
    <source>
        <strain evidence="1">A221</strain>
        <plasmid evidence="1">pAZJ221</plasmid>
    </source>
</reference>